<accession>A0A085ZS42</accession>
<sequence length="84" mass="10081">MEIHVYLVFYKSNSFLKFRIKLGLQNIERRLKTVKKEPITALVSQLLFVFIYMKELYRNTCKLKCVMLIELNKKITPKSDLRVL</sequence>
<evidence type="ECO:0000313" key="2">
    <source>
        <dbReference type="Proteomes" id="UP000028715"/>
    </source>
</evidence>
<dbReference type="AlphaFoldDB" id="A0A085ZS42"/>
<dbReference type="EMBL" id="JPRL01000001">
    <property type="protein sequence ID" value="KFF07256.1"/>
    <property type="molecule type" value="Genomic_DNA"/>
</dbReference>
<evidence type="ECO:0000313" key="1">
    <source>
        <dbReference type="EMBL" id="KFF07256.1"/>
    </source>
</evidence>
<protein>
    <submittedName>
        <fullName evidence="1">Uncharacterized protein</fullName>
    </submittedName>
</protein>
<dbReference type="Proteomes" id="UP000028715">
    <property type="component" value="Unassembled WGS sequence"/>
</dbReference>
<reference evidence="1 2" key="1">
    <citation type="submission" date="2014-07" db="EMBL/GenBank/DDBJ databases">
        <title>Genome of Flavobacterium reichenbachii LMG 25512.</title>
        <authorList>
            <person name="Stropko S.J."/>
            <person name="Pipes S.E."/>
            <person name="Newman J.D."/>
        </authorList>
    </citation>
    <scope>NUCLEOTIDE SEQUENCE [LARGE SCALE GENOMIC DNA]</scope>
    <source>
        <strain evidence="1 2">LMG 25512</strain>
    </source>
</reference>
<comment type="caution">
    <text evidence="1">The sequence shown here is derived from an EMBL/GenBank/DDBJ whole genome shotgun (WGS) entry which is preliminary data.</text>
</comment>
<name>A0A085ZS42_9FLAO</name>
<keyword evidence="2" id="KW-1185">Reference proteome</keyword>
<organism evidence="1 2">
    <name type="scientific">Flavobacterium reichenbachii</name>
    <dbReference type="NCBI Taxonomy" id="362418"/>
    <lineage>
        <taxon>Bacteria</taxon>
        <taxon>Pseudomonadati</taxon>
        <taxon>Bacteroidota</taxon>
        <taxon>Flavobacteriia</taxon>
        <taxon>Flavobacteriales</taxon>
        <taxon>Flavobacteriaceae</taxon>
        <taxon>Flavobacterium</taxon>
    </lineage>
</organism>
<proteinExistence type="predicted"/>
<gene>
    <name evidence="1" type="ORF">IW19_17850</name>
</gene>